<evidence type="ECO:0000313" key="2">
    <source>
        <dbReference type="Proteomes" id="UP001341840"/>
    </source>
</evidence>
<protein>
    <submittedName>
        <fullName evidence="1">Uncharacterized protein</fullName>
    </submittedName>
</protein>
<keyword evidence="2" id="KW-1185">Reference proteome</keyword>
<sequence length="153" mass="17260">MPKNYKDFFLPLLSTPTPVSASTSRVQPSFHSLTPLRRRQPLLPSLFFVAAVIPSSPSLCLPSLLPLLPTSFCPPPEPVHFATTFIVREFQHCSLCQTATTVHLSQPRRFSTSPRSPRRHLLPSLLSIVHSFFANNRGRSSFLQREDDTTDKY</sequence>
<accession>A0ABU6ZGB8</accession>
<name>A0ABU6ZGB8_9FABA</name>
<dbReference type="Proteomes" id="UP001341840">
    <property type="component" value="Unassembled WGS sequence"/>
</dbReference>
<reference evidence="1 2" key="1">
    <citation type="journal article" date="2023" name="Plants (Basel)">
        <title>Bridging the Gap: Combining Genomics and Transcriptomics Approaches to Understand Stylosanthes scabra, an Orphan Legume from the Brazilian Caatinga.</title>
        <authorList>
            <person name="Ferreira-Neto J.R.C."/>
            <person name="da Silva M.D."/>
            <person name="Binneck E."/>
            <person name="de Melo N.F."/>
            <person name="da Silva R.H."/>
            <person name="de Melo A.L.T.M."/>
            <person name="Pandolfi V."/>
            <person name="Bustamante F.O."/>
            <person name="Brasileiro-Vidal A.C."/>
            <person name="Benko-Iseppon A.M."/>
        </authorList>
    </citation>
    <scope>NUCLEOTIDE SEQUENCE [LARGE SCALE GENOMIC DNA]</scope>
    <source>
        <tissue evidence="1">Leaves</tissue>
    </source>
</reference>
<proteinExistence type="predicted"/>
<evidence type="ECO:0000313" key="1">
    <source>
        <dbReference type="EMBL" id="MED6220989.1"/>
    </source>
</evidence>
<gene>
    <name evidence="1" type="ORF">PIB30_050103</name>
</gene>
<organism evidence="1 2">
    <name type="scientific">Stylosanthes scabra</name>
    <dbReference type="NCBI Taxonomy" id="79078"/>
    <lineage>
        <taxon>Eukaryota</taxon>
        <taxon>Viridiplantae</taxon>
        <taxon>Streptophyta</taxon>
        <taxon>Embryophyta</taxon>
        <taxon>Tracheophyta</taxon>
        <taxon>Spermatophyta</taxon>
        <taxon>Magnoliopsida</taxon>
        <taxon>eudicotyledons</taxon>
        <taxon>Gunneridae</taxon>
        <taxon>Pentapetalae</taxon>
        <taxon>rosids</taxon>
        <taxon>fabids</taxon>
        <taxon>Fabales</taxon>
        <taxon>Fabaceae</taxon>
        <taxon>Papilionoideae</taxon>
        <taxon>50 kb inversion clade</taxon>
        <taxon>dalbergioids sensu lato</taxon>
        <taxon>Dalbergieae</taxon>
        <taxon>Pterocarpus clade</taxon>
        <taxon>Stylosanthes</taxon>
    </lineage>
</organism>
<dbReference type="EMBL" id="JASCZI010272202">
    <property type="protein sequence ID" value="MED6220989.1"/>
    <property type="molecule type" value="Genomic_DNA"/>
</dbReference>
<comment type="caution">
    <text evidence="1">The sequence shown here is derived from an EMBL/GenBank/DDBJ whole genome shotgun (WGS) entry which is preliminary data.</text>
</comment>